<evidence type="ECO:0000313" key="1">
    <source>
        <dbReference type="EMBL" id="RCN49045.1"/>
    </source>
</evidence>
<keyword evidence="2" id="KW-1185">Reference proteome</keyword>
<protein>
    <submittedName>
        <fullName evidence="1">Uncharacterized protein</fullName>
    </submittedName>
</protein>
<dbReference type="InterPro" id="IPR005312">
    <property type="entry name" value="DUF1759"/>
</dbReference>
<proteinExistence type="predicted"/>
<dbReference type="STRING" id="29170.A0A368H192"/>
<sequence>MSYPALITAKQRLTRHFNDIKHLIADWDKFKEGWKFPTAPKELYVFIRTQRSVVSEVIRKLETKIEAVTTIYGETIAHIDSMVVENKDLSKQDFEKYWLDKEGAITIETSCELIQSLEMRLTELAMQEMQVTYSDEYDNMEQQLSRAAANPESRSFAHGIFSPSFDASRNTAEIPAHWYKNELRILEFHGNPTEFESFWEIFSGLVHKQPYSDIEKLTILLDNCKGEAARALKYYPRKGSSYTDAITQLHEQFHNEEMNTKLLLEQLDKIPQSSKDATQLRATVNGSMAILTSLSRSHRRT</sequence>
<dbReference type="PANTHER" id="PTHR22954">
    <property type="entry name" value="RETROVIRAL PROTEASE-RELATED"/>
    <property type="match status" value="1"/>
</dbReference>
<dbReference type="PANTHER" id="PTHR22954:SF3">
    <property type="entry name" value="PROTEIN CBG08539"/>
    <property type="match status" value="1"/>
</dbReference>
<dbReference type="Proteomes" id="UP000252519">
    <property type="component" value="Unassembled WGS sequence"/>
</dbReference>
<comment type="caution">
    <text evidence="1">The sequence shown here is derived from an EMBL/GenBank/DDBJ whole genome shotgun (WGS) entry which is preliminary data.</text>
</comment>
<evidence type="ECO:0000313" key="2">
    <source>
        <dbReference type="Proteomes" id="UP000252519"/>
    </source>
</evidence>
<name>A0A368H192_ANCCA</name>
<accession>A0A368H192</accession>
<dbReference type="OrthoDB" id="5865541at2759"/>
<dbReference type="EMBL" id="JOJR01000039">
    <property type="protein sequence ID" value="RCN49045.1"/>
    <property type="molecule type" value="Genomic_DNA"/>
</dbReference>
<organism evidence="1 2">
    <name type="scientific">Ancylostoma caninum</name>
    <name type="common">Dog hookworm</name>
    <dbReference type="NCBI Taxonomy" id="29170"/>
    <lineage>
        <taxon>Eukaryota</taxon>
        <taxon>Metazoa</taxon>
        <taxon>Ecdysozoa</taxon>
        <taxon>Nematoda</taxon>
        <taxon>Chromadorea</taxon>
        <taxon>Rhabditida</taxon>
        <taxon>Rhabditina</taxon>
        <taxon>Rhabditomorpha</taxon>
        <taxon>Strongyloidea</taxon>
        <taxon>Ancylostomatidae</taxon>
        <taxon>Ancylostomatinae</taxon>
        <taxon>Ancylostoma</taxon>
    </lineage>
</organism>
<dbReference type="Pfam" id="PF03564">
    <property type="entry name" value="DUF1759"/>
    <property type="match status" value="1"/>
</dbReference>
<dbReference type="AlphaFoldDB" id="A0A368H192"/>
<gene>
    <name evidence="1" type="ORF">ANCCAN_04922</name>
</gene>
<reference evidence="1 2" key="1">
    <citation type="submission" date="2014-10" db="EMBL/GenBank/DDBJ databases">
        <title>Draft genome of the hookworm Ancylostoma caninum.</title>
        <authorList>
            <person name="Mitreva M."/>
        </authorList>
    </citation>
    <scope>NUCLEOTIDE SEQUENCE [LARGE SCALE GENOMIC DNA]</scope>
    <source>
        <strain evidence="1 2">Baltimore</strain>
    </source>
</reference>